<gene>
    <name evidence="1" type="ORF">CKG00_03375</name>
</gene>
<sequence>MSRSDTPGLLGTGGVLPRYITGPVAEYAQAHQQTAPQDFFLIFDAVCRRLQQAADKQQAGQSAAAELPLTTLIQTLLPDAAVCYPAAAQVWSGNTRLRALNRTASDFFACRTEFQYAPPVRMPYHPPAGTGNCLGGGTMIGTHCYLRAVHLRVHVFTDPLQPRDSWQTGGEYHHYLGLFIRTFFRRPLTFDVIFRTDNTQMMPAQLAAATSQLGRNTRL</sequence>
<dbReference type="Proteomes" id="UP000286908">
    <property type="component" value="Unassembled WGS sequence"/>
</dbReference>
<evidence type="ECO:0000313" key="1">
    <source>
        <dbReference type="EMBL" id="RUT65554.1"/>
    </source>
</evidence>
<proteinExistence type="predicted"/>
<dbReference type="OrthoDB" id="6465190at2"/>
<dbReference type="Pfam" id="PF06996">
    <property type="entry name" value="T6SS_TssG"/>
    <property type="match status" value="1"/>
</dbReference>
<organism evidence="1 2">
    <name type="scientific">Morganella morganii</name>
    <name type="common">Proteus morganii</name>
    <dbReference type="NCBI Taxonomy" id="582"/>
    <lineage>
        <taxon>Bacteria</taxon>
        <taxon>Pseudomonadati</taxon>
        <taxon>Pseudomonadota</taxon>
        <taxon>Gammaproteobacteria</taxon>
        <taxon>Enterobacterales</taxon>
        <taxon>Morganellaceae</taxon>
        <taxon>Morganella</taxon>
    </lineage>
</organism>
<comment type="caution">
    <text evidence="1">The sequence shown here is derived from an EMBL/GenBank/DDBJ whole genome shotgun (WGS) entry which is preliminary data.</text>
</comment>
<reference evidence="1 2" key="1">
    <citation type="submission" date="2017-08" db="EMBL/GenBank/DDBJ databases">
        <title>Draft genome sequence of pheromone producing symbiont Morganella morganii, of the female New Zealand grass grub Costelytra giveni.</title>
        <authorList>
            <person name="Laugraud A."/>
            <person name="Young S.D."/>
            <person name="Hurst M.H."/>
        </authorList>
    </citation>
    <scope>NUCLEOTIDE SEQUENCE [LARGE SCALE GENOMIC DNA]</scope>
    <source>
        <strain evidence="1 2">MMsCG</strain>
    </source>
</reference>
<name>A0A433ZTT6_MORMO</name>
<evidence type="ECO:0000313" key="2">
    <source>
        <dbReference type="Proteomes" id="UP000286908"/>
    </source>
</evidence>
<dbReference type="EMBL" id="NRQY01000001">
    <property type="protein sequence ID" value="RUT65554.1"/>
    <property type="molecule type" value="Genomic_DNA"/>
</dbReference>
<dbReference type="AlphaFoldDB" id="A0A433ZTT6"/>
<dbReference type="InterPro" id="IPR010732">
    <property type="entry name" value="T6SS_TssG-like"/>
</dbReference>
<accession>A0A433ZTT6</accession>
<protein>
    <submittedName>
        <fullName evidence="1">Uncharacterized protein</fullName>
    </submittedName>
</protein>